<proteinExistence type="predicted"/>
<name>A0ABT1XBI8_9PROT</name>
<reference evidence="3 4" key="1">
    <citation type="submission" date="2022-06" db="EMBL/GenBank/DDBJ databases">
        <title>Roseomonas CN29.</title>
        <authorList>
            <person name="Cheng Y."/>
            <person name="He X."/>
        </authorList>
    </citation>
    <scope>NUCLEOTIDE SEQUENCE [LARGE SCALE GENOMIC DNA]</scope>
    <source>
        <strain evidence="3 4">CN29</strain>
    </source>
</reference>
<dbReference type="Pfam" id="PF01266">
    <property type="entry name" value="DAO"/>
    <property type="match status" value="1"/>
</dbReference>
<organism evidence="3 4">
    <name type="scientific">Roseomonas populi</name>
    <dbReference type="NCBI Taxonomy" id="3121582"/>
    <lineage>
        <taxon>Bacteria</taxon>
        <taxon>Pseudomonadati</taxon>
        <taxon>Pseudomonadota</taxon>
        <taxon>Alphaproteobacteria</taxon>
        <taxon>Acetobacterales</taxon>
        <taxon>Roseomonadaceae</taxon>
        <taxon>Roseomonas</taxon>
    </lineage>
</organism>
<dbReference type="InterPro" id="IPR006076">
    <property type="entry name" value="FAD-dep_OxRdtase"/>
</dbReference>
<dbReference type="SUPFAM" id="SSF51905">
    <property type="entry name" value="FAD/NAD(P)-binding domain"/>
    <property type="match status" value="1"/>
</dbReference>
<dbReference type="Gene3D" id="3.30.9.10">
    <property type="entry name" value="D-Amino Acid Oxidase, subunit A, domain 2"/>
    <property type="match status" value="1"/>
</dbReference>
<dbReference type="RefSeq" id="WP_257719129.1">
    <property type="nucleotide sequence ID" value="NZ_JANJOU010000035.1"/>
</dbReference>
<feature type="domain" description="FAD dependent oxidoreductase" evidence="2">
    <location>
        <begin position="21"/>
        <end position="417"/>
    </location>
</feature>
<protein>
    <submittedName>
        <fullName evidence="3">FAD-binding oxidoreductase</fullName>
    </submittedName>
</protein>
<dbReference type="Gene3D" id="3.50.50.60">
    <property type="entry name" value="FAD/NAD(P)-binding domain"/>
    <property type="match status" value="2"/>
</dbReference>
<evidence type="ECO:0000256" key="1">
    <source>
        <dbReference type="ARBA" id="ARBA00023002"/>
    </source>
</evidence>
<comment type="caution">
    <text evidence="3">The sequence shown here is derived from an EMBL/GenBank/DDBJ whole genome shotgun (WGS) entry which is preliminary data.</text>
</comment>
<sequence length="436" mass="45845">MPAEPGPAPATEGGGGEGRHLVVIGAGILGACTALHALDRGFRVTLIDPGEPGGEQAASYGNGCWLSVMSVLPPAGPGLWKKVPGFLADPLGPLAIRWRYLPRVLPWLLSYLRSGWTEARVFRTAGALHALLKGAPALHKALAERAGVGDLIRQDGLMYVYPSREEFEAEAMGFRIRRALGLSWREIGPEEMRRLQPELSPRYGFGALFEAGGHCTDPGAYVAALVRQALAEGASLRRAAAKGFRIEGGRLRAVLTEDGEVAAERAVICAGARSRPLAAAAGSRVPLETERGYHAVVLGAEAGPRVPVMPSDGKMGITMTAAGLRASGQVEIAGLEATPNWKRAEILRDHLLRAFPGLPQGLGTERVRFWMGHRPSMPDGLPCLGPSAATPDVVLAFGHGHVGLVAAARSGEAAAAMAAGASPSFAIEPYDPRRFG</sequence>
<dbReference type="PANTHER" id="PTHR13847">
    <property type="entry name" value="SARCOSINE DEHYDROGENASE-RELATED"/>
    <property type="match status" value="1"/>
</dbReference>
<dbReference type="PANTHER" id="PTHR13847:SF289">
    <property type="entry name" value="GLYCINE OXIDASE"/>
    <property type="match status" value="1"/>
</dbReference>
<dbReference type="InterPro" id="IPR036188">
    <property type="entry name" value="FAD/NAD-bd_sf"/>
</dbReference>
<keyword evidence="1" id="KW-0560">Oxidoreductase</keyword>
<accession>A0ABT1XBI8</accession>
<dbReference type="SUPFAM" id="SSF54373">
    <property type="entry name" value="FAD-linked reductases, C-terminal domain"/>
    <property type="match status" value="1"/>
</dbReference>
<evidence type="ECO:0000313" key="4">
    <source>
        <dbReference type="Proteomes" id="UP001524642"/>
    </source>
</evidence>
<keyword evidence="4" id="KW-1185">Reference proteome</keyword>
<dbReference type="EMBL" id="JANJOU010000035">
    <property type="protein sequence ID" value="MCR0985482.1"/>
    <property type="molecule type" value="Genomic_DNA"/>
</dbReference>
<dbReference type="Proteomes" id="UP001524642">
    <property type="component" value="Unassembled WGS sequence"/>
</dbReference>
<gene>
    <name evidence="3" type="ORF">NRP21_25855</name>
</gene>
<evidence type="ECO:0000313" key="3">
    <source>
        <dbReference type="EMBL" id="MCR0985482.1"/>
    </source>
</evidence>
<evidence type="ECO:0000259" key="2">
    <source>
        <dbReference type="Pfam" id="PF01266"/>
    </source>
</evidence>